<evidence type="ECO:0000259" key="8">
    <source>
        <dbReference type="Pfam" id="PF17805"/>
    </source>
</evidence>
<dbReference type="AlphaFoldDB" id="A0A3M2RGE2"/>
<dbReference type="PANTHER" id="PTHR43413:SF1">
    <property type="entry name" value="SIROHEME DECARBOXYLASE NIRL SUBUNIT"/>
    <property type="match status" value="1"/>
</dbReference>
<sequence length="181" mass="20762">MTTPAPQPNRQTGNFLFNTEAFSAWGLLRLRQHLEEGLPLTPRPYLELARRTGLTEQQVLGAVEHWQQQGLIKRNGLIVKHRTLGYTANAMVVWDVPDENVSQLGKTLAAVPFVTLCYQRPRRLPDWPYNLFCMIHGVNRERVLGQLEQMIETHDLADIRHSVLFSNKAYLQRGGRYVSNS</sequence>
<feature type="domain" description="Siroheme decarboxylase AsnC-like ligand binding" evidence="8">
    <location>
        <begin position="84"/>
        <end position="170"/>
    </location>
</feature>
<dbReference type="Pfam" id="PF22451">
    <property type="entry name" value="NirdL-like_HTH"/>
    <property type="match status" value="1"/>
</dbReference>
<comment type="subunit">
    <text evidence="4">Probably forms a complex composed of NirD, NirL, NirG and NirH. All proteins are required for the total conversion of siroheme to didecarboxysiroheme.</text>
</comment>
<dbReference type="Gene3D" id="3.30.70.3460">
    <property type="match status" value="1"/>
</dbReference>
<protein>
    <recommendedName>
        <fullName evidence="5">siroheme decarboxylase</fullName>
        <ecNumber evidence="5">4.1.1.111</ecNumber>
    </recommendedName>
</protein>
<dbReference type="OrthoDB" id="5568033at2"/>
<organism evidence="10 11">
    <name type="scientific">Marinobacter litoralis</name>
    <dbReference type="NCBI Taxonomy" id="187981"/>
    <lineage>
        <taxon>Bacteria</taxon>
        <taxon>Pseudomonadati</taxon>
        <taxon>Pseudomonadota</taxon>
        <taxon>Gammaproteobacteria</taxon>
        <taxon>Pseudomonadales</taxon>
        <taxon>Marinobacteraceae</taxon>
        <taxon>Marinobacter</taxon>
    </lineage>
</organism>
<comment type="catalytic activity">
    <reaction evidence="7">
        <text>siroheme + 2 H(+) = 12,18-didecarboxysiroheme + 2 CO2</text>
        <dbReference type="Rhea" id="RHEA:19093"/>
        <dbReference type="ChEBI" id="CHEBI:15378"/>
        <dbReference type="ChEBI" id="CHEBI:16526"/>
        <dbReference type="ChEBI" id="CHEBI:60052"/>
        <dbReference type="ChEBI" id="CHEBI:140497"/>
        <dbReference type="EC" id="4.1.1.111"/>
    </reaction>
</comment>
<accession>A0A3M2RGE2</accession>
<dbReference type="InterPro" id="IPR053953">
    <property type="entry name" value="NirdL-like_HTH"/>
</dbReference>
<dbReference type="InterPro" id="IPR050684">
    <property type="entry name" value="HTH-Siroheme_Decarb"/>
</dbReference>
<evidence type="ECO:0000256" key="3">
    <source>
        <dbReference type="ARBA" id="ARBA00023457"/>
    </source>
</evidence>
<dbReference type="Pfam" id="PF17805">
    <property type="entry name" value="AsnC_trans_reg2"/>
    <property type="match status" value="1"/>
</dbReference>
<feature type="domain" description="Siroheme decarboxylase NirL-like HTH" evidence="9">
    <location>
        <begin position="34"/>
        <end position="72"/>
    </location>
</feature>
<comment type="caution">
    <text evidence="10">The sequence shown here is derived from an EMBL/GenBank/DDBJ whole genome shotgun (WGS) entry which is preliminary data.</text>
</comment>
<dbReference type="PANTHER" id="PTHR43413">
    <property type="entry name" value="TRANSCRIPTIONAL REGULATOR, ASNC FAMILY"/>
    <property type="match status" value="1"/>
</dbReference>
<dbReference type="Proteomes" id="UP000265903">
    <property type="component" value="Unassembled WGS sequence"/>
</dbReference>
<reference evidence="10 11" key="1">
    <citation type="submission" date="2018-08" db="EMBL/GenBank/DDBJ databases">
        <title>Whole Genome Sequence of the Moderate Halophilic Marine Bacterium Marinobacter litoralis Sw-45.</title>
        <authorList>
            <person name="Musa H."/>
        </authorList>
    </citation>
    <scope>NUCLEOTIDE SEQUENCE [LARGE SCALE GENOMIC DNA]</scope>
    <source>
        <strain evidence="10 11">Sw-45</strain>
    </source>
</reference>
<dbReference type="GO" id="GO:0016829">
    <property type="term" value="F:lyase activity"/>
    <property type="evidence" value="ECO:0007669"/>
    <property type="project" value="UniProtKB-KW"/>
</dbReference>
<evidence type="ECO:0000259" key="9">
    <source>
        <dbReference type="Pfam" id="PF22451"/>
    </source>
</evidence>
<evidence type="ECO:0000256" key="7">
    <source>
        <dbReference type="ARBA" id="ARBA00048470"/>
    </source>
</evidence>
<evidence type="ECO:0000256" key="6">
    <source>
        <dbReference type="ARBA" id="ARBA00045291"/>
    </source>
</evidence>
<dbReference type="InterPro" id="IPR040523">
    <property type="entry name" value="AsnC_trans_reg2"/>
</dbReference>
<comment type="pathway">
    <text evidence="2">Porphyrin-containing compound metabolism.</text>
</comment>
<evidence type="ECO:0000313" key="10">
    <source>
        <dbReference type="EMBL" id="RMJ04342.1"/>
    </source>
</evidence>
<keyword evidence="11" id="KW-1185">Reference proteome</keyword>
<comment type="similarity">
    <text evidence="3">Belongs to the Ahb/Nir family.</text>
</comment>
<dbReference type="RefSeq" id="WP_114334430.1">
    <property type="nucleotide sequence ID" value="NZ_QMDL01000002.1"/>
</dbReference>
<gene>
    <name evidence="10" type="ORF">DOQ08_01662</name>
</gene>
<keyword evidence="1" id="KW-0456">Lyase</keyword>
<proteinExistence type="inferred from homology"/>
<name>A0A3M2RGE2_9GAMM</name>
<dbReference type="EC" id="4.1.1.111" evidence="5"/>
<dbReference type="EMBL" id="QMDL01000002">
    <property type="protein sequence ID" value="RMJ04342.1"/>
    <property type="molecule type" value="Genomic_DNA"/>
</dbReference>
<evidence type="ECO:0000313" key="11">
    <source>
        <dbReference type="Proteomes" id="UP000265903"/>
    </source>
</evidence>
<comment type="function">
    <text evidence="6">Involved in heme d1 biosynthesis. Catalyzes the decarboxylation of siroheme into didecarboxysiroheme.</text>
</comment>
<evidence type="ECO:0000256" key="4">
    <source>
        <dbReference type="ARBA" id="ARBA00023465"/>
    </source>
</evidence>
<evidence type="ECO:0000256" key="5">
    <source>
        <dbReference type="ARBA" id="ARBA00023471"/>
    </source>
</evidence>
<evidence type="ECO:0000256" key="1">
    <source>
        <dbReference type="ARBA" id="ARBA00023239"/>
    </source>
</evidence>
<evidence type="ECO:0000256" key="2">
    <source>
        <dbReference type="ARBA" id="ARBA00023444"/>
    </source>
</evidence>